<evidence type="ECO:0000256" key="6">
    <source>
        <dbReference type="ARBA" id="ARBA00022679"/>
    </source>
</evidence>
<keyword evidence="6 8" id="KW-0808">Transferase</keyword>
<dbReference type="PANTHER" id="PTHR45825:SF11">
    <property type="entry name" value="ALPHA AMYLASE DOMAIN-CONTAINING PROTEIN"/>
    <property type="match status" value="1"/>
</dbReference>
<evidence type="ECO:0000259" key="10">
    <source>
        <dbReference type="Pfam" id="PF08323"/>
    </source>
</evidence>
<organism evidence="11 12">
    <name type="scientific">Melioribacter roseus (strain DSM 23840 / JCM 17771 / VKM B-2668 / P3M-2)</name>
    <dbReference type="NCBI Taxonomy" id="1191523"/>
    <lineage>
        <taxon>Bacteria</taxon>
        <taxon>Pseudomonadati</taxon>
        <taxon>Ignavibacteriota</taxon>
        <taxon>Ignavibacteria</taxon>
        <taxon>Ignavibacteriales</taxon>
        <taxon>Melioribacteraceae</taxon>
        <taxon>Melioribacter</taxon>
    </lineage>
</organism>
<evidence type="ECO:0000256" key="5">
    <source>
        <dbReference type="ARBA" id="ARBA00022676"/>
    </source>
</evidence>
<dbReference type="InterPro" id="IPR013534">
    <property type="entry name" value="Starch_synth_cat_dom"/>
</dbReference>
<keyword evidence="7 8" id="KW-0320">Glycogen biosynthesis</keyword>
<dbReference type="PATRIC" id="fig|1191523.3.peg.55"/>
<dbReference type="OrthoDB" id="9808590at2"/>
<comment type="function">
    <text evidence="2 8">Synthesizes alpha-1,4-glucan chains using ADP-glucose.</text>
</comment>
<evidence type="ECO:0000313" key="11">
    <source>
        <dbReference type="EMBL" id="AFN73297.1"/>
    </source>
</evidence>
<dbReference type="eggNOG" id="COG0297">
    <property type="taxonomic scope" value="Bacteria"/>
</dbReference>
<dbReference type="UniPathway" id="UPA00164"/>
<comment type="catalytic activity">
    <reaction evidence="1 8">
        <text>[(1-&gt;4)-alpha-D-glucosyl](n) + ADP-alpha-D-glucose = [(1-&gt;4)-alpha-D-glucosyl](n+1) + ADP + H(+)</text>
        <dbReference type="Rhea" id="RHEA:18189"/>
        <dbReference type="Rhea" id="RHEA-COMP:9584"/>
        <dbReference type="Rhea" id="RHEA-COMP:9587"/>
        <dbReference type="ChEBI" id="CHEBI:15378"/>
        <dbReference type="ChEBI" id="CHEBI:15444"/>
        <dbReference type="ChEBI" id="CHEBI:57498"/>
        <dbReference type="ChEBI" id="CHEBI:456216"/>
        <dbReference type="EC" id="2.4.1.21"/>
    </reaction>
</comment>
<dbReference type="HOGENOM" id="CLU_009583_18_0_10"/>
<feature type="domain" description="Starch synthase catalytic" evidence="10">
    <location>
        <begin position="6"/>
        <end position="254"/>
    </location>
</feature>
<proteinExistence type="inferred from homology"/>
<evidence type="ECO:0000256" key="3">
    <source>
        <dbReference type="ARBA" id="ARBA00004964"/>
    </source>
</evidence>
<dbReference type="InterPro" id="IPR001296">
    <property type="entry name" value="Glyco_trans_1"/>
</dbReference>
<comment type="pathway">
    <text evidence="3 8">Glycan biosynthesis; glycogen biosynthesis.</text>
</comment>
<dbReference type="PANTHER" id="PTHR45825">
    <property type="entry name" value="GRANULE-BOUND STARCH SYNTHASE 1, CHLOROPLASTIC/AMYLOPLASTIC"/>
    <property type="match status" value="1"/>
</dbReference>
<dbReference type="NCBIfam" id="NF001899">
    <property type="entry name" value="PRK00654.1-2"/>
    <property type="match status" value="1"/>
</dbReference>
<dbReference type="GO" id="GO:0005978">
    <property type="term" value="P:glycogen biosynthetic process"/>
    <property type="evidence" value="ECO:0007669"/>
    <property type="project" value="UniProtKB-UniRule"/>
</dbReference>
<name>I6YRW8_MELRP</name>
<dbReference type="EC" id="2.4.1.21" evidence="8"/>
<comment type="similarity">
    <text evidence="4 8">Belongs to the glycosyltransferase 1 family. Bacterial/plant glycogen synthase subfamily.</text>
</comment>
<evidence type="ECO:0000256" key="1">
    <source>
        <dbReference type="ARBA" id="ARBA00001478"/>
    </source>
</evidence>
<keyword evidence="12" id="KW-1185">Reference proteome</keyword>
<dbReference type="Pfam" id="PF00534">
    <property type="entry name" value="Glycos_transf_1"/>
    <property type="match status" value="1"/>
</dbReference>
<evidence type="ECO:0000256" key="2">
    <source>
        <dbReference type="ARBA" id="ARBA00002764"/>
    </source>
</evidence>
<accession>I6YRW8</accession>
<dbReference type="GO" id="GO:0009011">
    <property type="term" value="F:alpha-1,4-glucan glucosyltransferase (ADP-glucose donor) activity"/>
    <property type="evidence" value="ECO:0007669"/>
    <property type="project" value="UniProtKB-UniRule"/>
</dbReference>
<keyword evidence="5 8" id="KW-0328">Glycosyltransferase</keyword>
<dbReference type="GO" id="GO:0004373">
    <property type="term" value="F:alpha-1,4-glucan glucosyltransferase (UDP-glucose donor) activity"/>
    <property type="evidence" value="ECO:0007669"/>
    <property type="project" value="InterPro"/>
</dbReference>
<feature type="binding site" evidence="8">
    <location>
        <position position="19"/>
    </location>
    <ligand>
        <name>ADP-alpha-D-glucose</name>
        <dbReference type="ChEBI" id="CHEBI:57498"/>
    </ligand>
</feature>
<dbReference type="InterPro" id="IPR011835">
    <property type="entry name" value="GS/SS"/>
</dbReference>
<dbReference type="RefSeq" id="WP_014854734.1">
    <property type="nucleotide sequence ID" value="NC_018178.1"/>
</dbReference>
<evidence type="ECO:0000256" key="4">
    <source>
        <dbReference type="ARBA" id="ARBA00010281"/>
    </source>
</evidence>
<feature type="domain" description="Glycosyl transferase family 1" evidence="9">
    <location>
        <begin position="308"/>
        <end position="462"/>
    </location>
</feature>
<evidence type="ECO:0000256" key="8">
    <source>
        <dbReference type="HAMAP-Rule" id="MF_00484"/>
    </source>
</evidence>
<reference evidence="11 12" key="1">
    <citation type="journal article" date="2013" name="PLoS ONE">
        <title>Genomic analysis of Melioribacter roseus, facultatively anaerobic organotrophic bacterium representing a novel deep lineage within Bacteriodetes/Chlorobi group.</title>
        <authorList>
            <person name="Kadnikov V.V."/>
            <person name="Mardanov A.V."/>
            <person name="Podosokorskaya O.A."/>
            <person name="Gavrilov S.N."/>
            <person name="Kublanov I.V."/>
            <person name="Beletsky A.V."/>
            <person name="Bonch-Osmolovskaya E.A."/>
            <person name="Ravin N.V."/>
        </authorList>
    </citation>
    <scope>NUCLEOTIDE SEQUENCE [LARGE SCALE GENOMIC DNA]</scope>
    <source>
        <strain evidence="12">JCM 17771 / P3M-2</strain>
    </source>
</reference>
<dbReference type="KEGG" id="mro:MROS_0053"/>
<evidence type="ECO:0000313" key="12">
    <source>
        <dbReference type="Proteomes" id="UP000009011"/>
    </source>
</evidence>
<dbReference type="AlphaFoldDB" id="I6YRW8"/>
<dbReference type="Proteomes" id="UP000009011">
    <property type="component" value="Chromosome"/>
</dbReference>
<dbReference type="EMBL" id="CP003557">
    <property type="protein sequence ID" value="AFN73297.1"/>
    <property type="molecule type" value="Genomic_DNA"/>
</dbReference>
<dbReference type="Pfam" id="PF08323">
    <property type="entry name" value="Glyco_transf_5"/>
    <property type="match status" value="1"/>
</dbReference>
<evidence type="ECO:0000259" key="9">
    <source>
        <dbReference type="Pfam" id="PF00534"/>
    </source>
</evidence>
<dbReference type="HAMAP" id="MF_00484">
    <property type="entry name" value="Glycogen_synth"/>
    <property type="match status" value="1"/>
</dbReference>
<evidence type="ECO:0000256" key="7">
    <source>
        <dbReference type="ARBA" id="ARBA00023056"/>
    </source>
</evidence>
<gene>
    <name evidence="8" type="primary">glgA</name>
    <name evidence="11" type="ordered locus">MROS_0053</name>
</gene>
<dbReference type="SUPFAM" id="SSF53756">
    <property type="entry name" value="UDP-Glycosyltransferase/glycogen phosphorylase"/>
    <property type="match status" value="1"/>
</dbReference>
<dbReference type="STRING" id="1191523.MROS_0053"/>
<dbReference type="Gene3D" id="3.40.50.2000">
    <property type="entry name" value="Glycogen Phosphorylase B"/>
    <property type="match status" value="2"/>
</dbReference>
<sequence length="495" mass="56309">MPSKFKILFVTPEAVPFVKTGGVADVSSALPQRLQEMGHDVRIILPKYGAIDERKFKIHEVVRLKDIPVNIAGKEVVFSLRSSFLVGPKARVQIYFLDNPEYFGNRHSLYADPITGEDFPDNDERFILFTKAVFELMLKLGWTPDVIHCNDWQSGLVPVYMKTIYKDEPQFSSTKTLLTIHNIFQQGEFPLSSFEKTDLPDELATEKGLLHNKKINFLKGGILFADKINTVSETYAKELTTAKIYSAGLQKYLKKRSKDLFGIINGIDRLIWDPEKDTKIPQKYSVKKLDNKKVNKKALSENFGFEYEEDVPIIGVISRLTDEKGMDLLQKAFNQLMKLKIKMVLLGAGDKKYTKFFSEMATKYPGKFSCFIGFDEDLAHLIEAGSDMFLMPSKIEPCGLNQLYSLKYGTVPIAHKTGGLADTIIQFDEKTKAGNGFLFEKYTVTELVGAVKKALKLYNENKELWTELMKTGMKGDYSWLNSAKKYVELYKKLSD</sequence>
<dbReference type="NCBIfam" id="TIGR02095">
    <property type="entry name" value="glgA"/>
    <property type="match status" value="1"/>
</dbReference>
<dbReference type="CDD" id="cd03791">
    <property type="entry name" value="GT5_Glycogen_synthase_DULL1-like"/>
    <property type="match status" value="1"/>
</dbReference>
<protein>
    <recommendedName>
        <fullName evidence="8">Glycogen synthase</fullName>
        <ecNumber evidence="8">2.4.1.21</ecNumber>
    </recommendedName>
    <alternativeName>
        <fullName evidence="8">Starch [bacterial glycogen] synthase</fullName>
    </alternativeName>
</protein>